<feature type="compositionally biased region" description="Polar residues" evidence="5">
    <location>
        <begin position="121"/>
        <end position="133"/>
    </location>
</feature>
<dbReference type="EMBL" id="OX395133">
    <property type="protein sequence ID" value="CAI5783201.1"/>
    <property type="molecule type" value="Genomic_DNA"/>
</dbReference>
<dbReference type="PANTHER" id="PTHR10663">
    <property type="entry name" value="GUANYL-NUCLEOTIDE EXCHANGE FACTOR"/>
    <property type="match status" value="1"/>
</dbReference>
<dbReference type="FunFam" id="2.30.29.30:FF:000267">
    <property type="entry name" value="PH and SEC7 domain-containing protein 4"/>
    <property type="match status" value="1"/>
</dbReference>
<feature type="region of interest" description="Disordered" evidence="5">
    <location>
        <begin position="415"/>
        <end position="466"/>
    </location>
</feature>
<keyword evidence="3" id="KW-0344">Guanine-nucleotide releasing factor</keyword>
<organism evidence="8 9">
    <name type="scientific">Podarcis lilfordi</name>
    <name type="common">Lilford's wall lizard</name>
    <dbReference type="NCBI Taxonomy" id="74358"/>
    <lineage>
        <taxon>Eukaryota</taxon>
        <taxon>Metazoa</taxon>
        <taxon>Chordata</taxon>
        <taxon>Craniata</taxon>
        <taxon>Vertebrata</taxon>
        <taxon>Euteleostomi</taxon>
        <taxon>Lepidosauria</taxon>
        <taxon>Squamata</taxon>
        <taxon>Bifurcata</taxon>
        <taxon>Unidentata</taxon>
        <taxon>Episquamata</taxon>
        <taxon>Laterata</taxon>
        <taxon>Lacertibaenia</taxon>
        <taxon>Lacertidae</taxon>
        <taxon>Podarcis</taxon>
    </lineage>
</organism>
<feature type="domain" description="PH" evidence="6">
    <location>
        <begin position="770"/>
        <end position="879"/>
    </location>
</feature>
<accession>A0AA35KRX7</accession>
<dbReference type="GO" id="GO:0032012">
    <property type="term" value="P:regulation of ARF protein signal transduction"/>
    <property type="evidence" value="ECO:0007669"/>
    <property type="project" value="InterPro"/>
</dbReference>
<evidence type="ECO:0000256" key="3">
    <source>
        <dbReference type="ARBA" id="ARBA00022658"/>
    </source>
</evidence>
<feature type="region of interest" description="Disordered" evidence="5">
    <location>
        <begin position="498"/>
        <end position="575"/>
    </location>
</feature>
<feature type="compositionally biased region" description="Low complexity" evidence="5">
    <location>
        <begin position="742"/>
        <end position="753"/>
    </location>
</feature>
<dbReference type="InterPro" id="IPR041681">
    <property type="entry name" value="PH_9"/>
</dbReference>
<evidence type="ECO:0000256" key="4">
    <source>
        <dbReference type="ARBA" id="ARBA00023136"/>
    </source>
</evidence>
<dbReference type="PROSITE" id="PS50003">
    <property type="entry name" value="PH_DOMAIN"/>
    <property type="match status" value="1"/>
</dbReference>
<dbReference type="Proteomes" id="UP001178461">
    <property type="component" value="Chromosome 8"/>
</dbReference>
<dbReference type="Gene3D" id="1.10.1000.11">
    <property type="entry name" value="Arf Nucleotide-binding Site Opener,domain 2"/>
    <property type="match status" value="1"/>
</dbReference>
<name>A0AA35KRX7_9SAUR</name>
<reference evidence="8" key="1">
    <citation type="submission" date="2022-12" db="EMBL/GenBank/DDBJ databases">
        <authorList>
            <person name="Alioto T."/>
            <person name="Alioto T."/>
            <person name="Gomez Garrido J."/>
        </authorList>
    </citation>
    <scope>NUCLEOTIDE SEQUENCE</scope>
</reference>
<gene>
    <name evidence="8" type="ORF">PODLI_1B009874</name>
</gene>
<dbReference type="Pfam" id="PF01369">
    <property type="entry name" value="Sec7"/>
    <property type="match status" value="1"/>
</dbReference>
<dbReference type="SUPFAM" id="SSF50729">
    <property type="entry name" value="PH domain-like"/>
    <property type="match status" value="1"/>
</dbReference>
<dbReference type="PANTHER" id="PTHR10663:SF338">
    <property type="entry name" value="PH AND SEC7 DOMAIN-CONTAINING PROTEIN 4"/>
    <property type="match status" value="1"/>
</dbReference>
<feature type="compositionally biased region" description="Acidic residues" evidence="5">
    <location>
        <begin position="199"/>
        <end position="231"/>
    </location>
</feature>
<dbReference type="PROSITE" id="PS50190">
    <property type="entry name" value="SEC7"/>
    <property type="match status" value="1"/>
</dbReference>
<dbReference type="SMART" id="SM00233">
    <property type="entry name" value="PH"/>
    <property type="match status" value="1"/>
</dbReference>
<evidence type="ECO:0000259" key="6">
    <source>
        <dbReference type="PROSITE" id="PS50003"/>
    </source>
</evidence>
<dbReference type="SUPFAM" id="SSF48425">
    <property type="entry name" value="Sec7 domain"/>
    <property type="match status" value="1"/>
</dbReference>
<dbReference type="GO" id="GO:0032587">
    <property type="term" value="C:ruffle membrane"/>
    <property type="evidence" value="ECO:0007669"/>
    <property type="project" value="UniProtKB-SubCell"/>
</dbReference>
<comment type="subcellular location">
    <subcellularLocation>
        <location evidence="1">Cell projection</location>
        <location evidence="1">Ruffle membrane</location>
    </subcellularLocation>
</comment>
<keyword evidence="9" id="KW-1185">Reference proteome</keyword>
<evidence type="ECO:0000313" key="8">
    <source>
        <dbReference type="EMBL" id="CAI5783201.1"/>
    </source>
</evidence>
<proteinExistence type="predicted"/>
<feature type="compositionally biased region" description="Basic and acidic residues" evidence="5">
    <location>
        <begin position="109"/>
        <end position="120"/>
    </location>
</feature>
<dbReference type="PRINTS" id="PR00683">
    <property type="entry name" value="SPECTRINPH"/>
</dbReference>
<feature type="region of interest" description="Disordered" evidence="5">
    <location>
        <begin position="33"/>
        <end position="54"/>
    </location>
</feature>
<feature type="region of interest" description="Disordered" evidence="5">
    <location>
        <begin position="731"/>
        <end position="764"/>
    </location>
</feature>
<dbReference type="GO" id="GO:0005543">
    <property type="term" value="F:phospholipid binding"/>
    <property type="evidence" value="ECO:0007669"/>
    <property type="project" value="InterPro"/>
</dbReference>
<dbReference type="InterPro" id="IPR023394">
    <property type="entry name" value="Sec7_C_sf"/>
</dbReference>
<feature type="domain" description="SEC7" evidence="7">
    <location>
        <begin position="558"/>
        <end position="726"/>
    </location>
</feature>
<feature type="compositionally biased region" description="Pro residues" evidence="5">
    <location>
        <begin position="302"/>
        <end position="318"/>
    </location>
</feature>
<dbReference type="SMART" id="SM00222">
    <property type="entry name" value="Sec7"/>
    <property type="match status" value="1"/>
</dbReference>
<evidence type="ECO:0000313" key="9">
    <source>
        <dbReference type="Proteomes" id="UP001178461"/>
    </source>
</evidence>
<evidence type="ECO:0000259" key="7">
    <source>
        <dbReference type="PROSITE" id="PS50190"/>
    </source>
</evidence>
<dbReference type="CDD" id="cd13295">
    <property type="entry name" value="PH_EFA6"/>
    <property type="match status" value="1"/>
</dbReference>
<dbReference type="Pfam" id="PF15410">
    <property type="entry name" value="PH_9"/>
    <property type="match status" value="1"/>
</dbReference>
<dbReference type="InterPro" id="IPR011993">
    <property type="entry name" value="PH-like_dom_sf"/>
</dbReference>
<evidence type="ECO:0000256" key="2">
    <source>
        <dbReference type="ARBA" id="ARBA00022475"/>
    </source>
</evidence>
<dbReference type="InterPro" id="IPR035999">
    <property type="entry name" value="Sec7_dom_sf"/>
</dbReference>
<dbReference type="AlphaFoldDB" id="A0AA35KRX7"/>
<protein>
    <submittedName>
        <fullName evidence="8">PH and SEC7 domain-containing protein 4-like isoform X1</fullName>
    </submittedName>
</protein>
<feature type="compositionally biased region" description="Basic and acidic residues" evidence="5">
    <location>
        <begin position="530"/>
        <end position="557"/>
    </location>
</feature>
<dbReference type="InterPro" id="IPR000904">
    <property type="entry name" value="Sec7_dom"/>
</dbReference>
<feature type="region of interest" description="Disordered" evidence="5">
    <location>
        <begin position="165"/>
        <end position="260"/>
    </location>
</feature>
<keyword evidence="2" id="KW-1003">Cell membrane</keyword>
<feature type="region of interest" description="Disordered" evidence="5">
    <location>
        <begin position="77"/>
        <end position="137"/>
    </location>
</feature>
<dbReference type="InterPro" id="IPR001849">
    <property type="entry name" value="PH_domain"/>
</dbReference>
<evidence type="ECO:0000256" key="1">
    <source>
        <dbReference type="ARBA" id="ARBA00004632"/>
    </source>
</evidence>
<dbReference type="CDD" id="cd00171">
    <property type="entry name" value="Sec7"/>
    <property type="match status" value="1"/>
</dbReference>
<dbReference type="InterPro" id="IPR001605">
    <property type="entry name" value="PH_dom-spectrin-type"/>
</dbReference>
<keyword evidence="4" id="KW-0472">Membrane</keyword>
<feature type="compositionally biased region" description="Acidic residues" evidence="5">
    <location>
        <begin position="513"/>
        <end position="529"/>
    </location>
</feature>
<evidence type="ECO:0000256" key="5">
    <source>
        <dbReference type="SAM" id="MobiDB-lite"/>
    </source>
</evidence>
<feature type="region of interest" description="Disordered" evidence="5">
    <location>
        <begin position="297"/>
        <end position="319"/>
    </location>
</feature>
<sequence length="1045" mass="115342">MVNARMEPSGSSSPSDLIDFLTDLGIRDVTCETGDSLGGAGDLLTPSETPQTETMTPLPFLGLKDIDLLQGSLEGLGWSRGETSSEKPSPPLAQSRAEEFHPGTCPSSERLEIVQPRREASQQLPENPKSLKNSSHDNTKALFSASILQAELCFLDLQGAIDRQKEPLRSSSPSLEKVLGMPPSQDSATSHEPLLLESDSGEEPEEDSERQEEEEDEGSLEEEEEEEEEVECLFYDNPLFCASPRTTSSEGPSLLDRMEEKAFKEDGEGIPTCGLTSTDCAHGLPCQTGVAMSLVATDSEPAPEPDPGGNPSPGPYPSYVPHYRSLSPLVITEGELESACPVEEEERELPRCLAPLSDASKEVQGFFPDQPDHTPSSSDLGQMTPLGVDLPAQEGLLFSVCSTSLVTALLQEPLESHPAPEPPSPAEIRWASSSFRALSAPAAEQSRWQEEHKPQAPSRGHPLPSCAWVEEPRRTSCLQEEVAAADLHLASLGGAEGKLESSAEGLEMVPVVDGDETLEEEEDEEEEETPDVHRPEEPASGKGTDSGEKTPPAKEQAEPNGILHANGSAPPADQAAATRLATRLYHLDGFKRSQVASFLRKNNDFSRLVREAYLSFFQFSGQTLDQALRSFLKAFVLTGETQERERILRHFSERYHSCNPEVCFSPDAVHTLTCAIMLLNTDLHGQHSGRSMTCQAFLTNLDGLNDGGKNFPKEQLKELYHSIRQEKLEWAADDDDDDEKSLSGALLSPSASSQKKANPFLTLSHDPEAKTYRQGLLARKVHAEADGKKTPWGKRGWKMFHTVLKGMVLYFSKDESRPDASASEEPIGVHHALAEKASKYTKRPHVFRLQTADWRIFLFQAPTAAEMSSWVSRINLVAAMFSSPPFPAAVGSQRKFIRPVLPTAPSKNSLEDQHFSHESWMDQVSDDLLEHQRNLPSKRGRGRDLEEYQLKKEYLLYEKRRYETYVRLLEVKLAGEDTEDLEQWEVRLGEAGELPAEEACSSLQKSHSSPSLNVDGLPAGVKVKRNISERRTVRKIIPRRNKHLL</sequence>
<dbReference type="GO" id="GO:0005085">
    <property type="term" value="F:guanyl-nucleotide exchange factor activity"/>
    <property type="evidence" value="ECO:0007669"/>
    <property type="project" value="UniProtKB-KW"/>
</dbReference>
<dbReference type="Gene3D" id="2.30.29.30">
    <property type="entry name" value="Pleckstrin-homology domain (PH domain)/Phosphotyrosine-binding domain (PTB)"/>
    <property type="match status" value="1"/>
</dbReference>